<feature type="compositionally biased region" description="Acidic residues" evidence="4">
    <location>
        <begin position="236"/>
        <end position="247"/>
    </location>
</feature>
<name>A0AA87NSB0_TREMD</name>
<feature type="repeat" description="TPR" evidence="3">
    <location>
        <begin position="132"/>
        <end position="165"/>
    </location>
</feature>
<dbReference type="PANTHER" id="PTHR45586:SF1">
    <property type="entry name" value="LIPOPOLYSACCHARIDE ASSEMBLY PROTEIN B"/>
    <property type="match status" value="1"/>
</dbReference>
<dbReference type="InterPro" id="IPR051012">
    <property type="entry name" value="CellSynth/LPSAsmb/PSIAsmb"/>
</dbReference>
<feature type="compositionally biased region" description="Polar residues" evidence="4">
    <location>
        <begin position="224"/>
        <end position="234"/>
    </location>
</feature>
<sequence length="247" mass="28113">MKRICRIVSARQVIPIIMYLLTAVTSGFTEDALTQGKKFLLNNQPDKAVPLFYKAMTEGKSDSKINLYLGVCYISLGKYTEAEQQLLAGKSKDPAGSYLYSYNLGNIYFLQSRFTEAEEAYTAALAARRAYPPAVLNRANTYIKLEQYPQALEDYKFYLNLDPATSQRQAIQRMVSLLESEQREAEMIRMQEEARKLAEEAERKAAEDRYKKLQDEINAHLQSVDNASSLSVGSDETLDYSEDYNLE</sequence>
<dbReference type="EMBL" id="ATFE01000007">
    <property type="protein sequence ID" value="EPF29054.1"/>
    <property type="molecule type" value="Genomic_DNA"/>
</dbReference>
<dbReference type="SUPFAM" id="SSF48452">
    <property type="entry name" value="TPR-like"/>
    <property type="match status" value="1"/>
</dbReference>
<dbReference type="RefSeq" id="WP_016523010.1">
    <property type="nucleotide sequence ID" value="NZ_KE332517.1"/>
</dbReference>
<comment type="caution">
    <text evidence="5">The sequence shown here is derived from an EMBL/GenBank/DDBJ whole genome shotgun (WGS) entry which is preliminary data.</text>
</comment>
<dbReference type="Proteomes" id="UP000014634">
    <property type="component" value="Unassembled WGS sequence"/>
</dbReference>
<gene>
    <name evidence="5" type="ORF">HMPREF9195_01051</name>
</gene>
<dbReference type="AlphaFoldDB" id="A0AA87NSB0"/>
<accession>A0AA87NSB0</accession>
<dbReference type="PANTHER" id="PTHR45586">
    <property type="entry name" value="TPR REPEAT-CONTAINING PROTEIN PA4667"/>
    <property type="match status" value="1"/>
</dbReference>
<dbReference type="Gene3D" id="1.25.40.10">
    <property type="entry name" value="Tetratricopeptide repeat domain"/>
    <property type="match status" value="2"/>
</dbReference>
<reference evidence="5 6" key="1">
    <citation type="submission" date="2013-04" db="EMBL/GenBank/DDBJ databases">
        <title>The Genome Sequence of Treponema medium ATCC 700293.</title>
        <authorList>
            <consortium name="The Broad Institute Genomics Platform"/>
            <person name="Earl A."/>
            <person name="Ward D."/>
            <person name="Feldgarden M."/>
            <person name="Gevers D."/>
            <person name="Leonetti C."/>
            <person name="Blanton J.M."/>
            <person name="Dewhirst F.E."/>
            <person name="Izard J."/>
            <person name="Walker B."/>
            <person name="Young S."/>
            <person name="Zeng Q."/>
            <person name="Gargeya S."/>
            <person name="Fitzgerald M."/>
            <person name="Haas B."/>
            <person name="Abouelleil A."/>
            <person name="Allen A.W."/>
            <person name="Alvarado L."/>
            <person name="Arachchi H.M."/>
            <person name="Berlin A.M."/>
            <person name="Chapman S.B."/>
            <person name="Gainer-Dewar J."/>
            <person name="Goldberg J."/>
            <person name="Griggs A."/>
            <person name="Gujja S."/>
            <person name="Hansen M."/>
            <person name="Howarth C."/>
            <person name="Imamovic A."/>
            <person name="Ireland A."/>
            <person name="Larimer J."/>
            <person name="McCowan C."/>
            <person name="Murphy C."/>
            <person name="Pearson M."/>
            <person name="Poon T.W."/>
            <person name="Priest M."/>
            <person name="Roberts A."/>
            <person name="Saif S."/>
            <person name="Shea T."/>
            <person name="Sisk P."/>
            <person name="Sykes S."/>
            <person name="Wortman J."/>
            <person name="Nusbaum C."/>
            <person name="Birren B."/>
        </authorList>
    </citation>
    <scope>NUCLEOTIDE SEQUENCE [LARGE SCALE GENOMIC DNA]</scope>
    <source>
        <strain evidence="5 6">ATCC 700293</strain>
    </source>
</reference>
<organism evidence="5 6">
    <name type="scientific">Treponema medium ATCC 700293</name>
    <dbReference type="NCBI Taxonomy" id="1125700"/>
    <lineage>
        <taxon>Bacteria</taxon>
        <taxon>Pseudomonadati</taxon>
        <taxon>Spirochaetota</taxon>
        <taxon>Spirochaetia</taxon>
        <taxon>Spirochaetales</taxon>
        <taxon>Treponemataceae</taxon>
        <taxon>Treponema</taxon>
    </lineage>
</organism>
<dbReference type="PROSITE" id="PS50005">
    <property type="entry name" value="TPR"/>
    <property type="match status" value="1"/>
</dbReference>
<evidence type="ECO:0008006" key="7">
    <source>
        <dbReference type="Google" id="ProtNLM"/>
    </source>
</evidence>
<dbReference type="InterPro" id="IPR019734">
    <property type="entry name" value="TPR_rpt"/>
</dbReference>
<evidence type="ECO:0000256" key="4">
    <source>
        <dbReference type="SAM" id="MobiDB-lite"/>
    </source>
</evidence>
<protein>
    <recommendedName>
        <fullName evidence="7">Tetratricopeptide repeat protein</fullName>
    </recommendedName>
</protein>
<evidence type="ECO:0000313" key="5">
    <source>
        <dbReference type="EMBL" id="EPF29054.1"/>
    </source>
</evidence>
<dbReference type="InterPro" id="IPR011990">
    <property type="entry name" value="TPR-like_helical_dom_sf"/>
</dbReference>
<dbReference type="Pfam" id="PF13432">
    <property type="entry name" value="TPR_16"/>
    <property type="match status" value="1"/>
</dbReference>
<feature type="region of interest" description="Disordered" evidence="4">
    <location>
        <begin position="224"/>
        <end position="247"/>
    </location>
</feature>
<dbReference type="Pfam" id="PF14559">
    <property type="entry name" value="TPR_19"/>
    <property type="match status" value="1"/>
</dbReference>
<evidence type="ECO:0000256" key="3">
    <source>
        <dbReference type="PROSITE-ProRule" id="PRU00339"/>
    </source>
</evidence>
<evidence type="ECO:0000256" key="1">
    <source>
        <dbReference type="ARBA" id="ARBA00022737"/>
    </source>
</evidence>
<keyword evidence="1" id="KW-0677">Repeat</keyword>
<evidence type="ECO:0000313" key="6">
    <source>
        <dbReference type="Proteomes" id="UP000014634"/>
    </source>
</evidence>
<keyword evidence="2 3" id="KW-0802">TPR repeat</keyword>
<dbReference type="SMART" id="SM00028">
    <property type="entry name" value="TPR"/>
    <property type="match status" value="4"/>
</dbReference>
<proteinExistence type="predicted"/>
<evidence type="ECO:0000256" key="2">
    <source>
        <dbReference type="ARBA" id="ARBA00022803"/>
    </source>
</evidence>